<evidence type="ECO:0000256" key="1">
    <source>
        <dbReference type="ARBA" id="ARBA00022857"/>
    </source>
</evidence>
<keyword evidence="1" id="KW-0521">NADP</keyword>
<evidence type="ECO:0000313" key="3">
    <source>
        <dbReference type="EMBL" id="GAA4624214.1"/>
    </source>
</evidence>
<comment type="caution">
    <text evidence="3">The sequence shown here is derived from an EMBL/GenBank/DDBJ whole genome shotgun (WGS) entry which is preliminary data.</text>
</comment>
<dbReference type="PANTHER" id="PTHR42748">
    <property type="entry name" value="NITROGEN METABOLITE REPRESSION PROTEIN NMRA FAMILY MEMBER"/>
    <property type="match status" value="1"/>
</dbReference>
<keyword evidence="4" id="KW-1185">Reference proteome</keyword>
<feature type="domain" description="NAD(P)-binding" evidence="2">
    <location>
        <begin position="10"/>
        <end position="143"/>
    </location>
</feature>
<dbReference type="InterPro" id="IPR036291">
    <property type="entry name" value="NAD(P)-bd_dom_sf"/>
</dbReference>
<evidence type="ECO:0000259" key="2">
    <source>
        <dbReference type="Pfam" id="PF13460"/>
    </source>
</evidence>
<proteinExistence type="predicted"/>
<dbReference type="Pfam" id="PF13460">
    <property type="entry name" value="NAD_binding_10"/>
    <property type="match status" value="1"/>
</dbReference>
<dbReference type="Proteomes" id="UP001501442">
    <property type="component" value="Unassembled WGS sequence"/>
</dbReference>
<name>A0ABP8U6U6_9ACTN</name>
<dbReference type="InterPro" id="IPR016040">
    <property type="entry name" value="NAD(P)-bd_dom"/>
</dbReference>
<dbReference type="EMBL" id="BAABHK010000003">
    <property type="protein sequence ID" value="GAA4624214.1"/>
    <property type="molecule type" value="Genomic_DNA"/>
</dbReference>
<dbReference type="InterPro" id="IPR051164">
    <property type="entry name" value="NmrA-like_oxidored"/>
</dbReference>
<dbReference type="Gene3D" id="3.40.50.720">
    <property type="entry name" value="NAD(P)-binding Rossmann-like Domain"/>
    <property type="match status" value="1"/>
</dbReference>
<dbReference type="SUPFAM" id="SSF51735">
    <property type="entry name" value="NAD(P)-binding Rossmann-fold domains"/>
    <property type="match status" value="1"/>
</dbReference>
<evidence type="ECO:0000313" key="4">
    <source>
        <dbReference type="Proteomes" id="UP001501442"/>
    </source>
</evidence>
<gene>
    <name evidence="3" type="ORF">GCM10023196_023490</name>
</gene>
<dbReference type="PANTHER" id="PTHR42748:SF3">
    <property type="entry name" value="BLL4366 PROTEIN"/>
    <property type="match status" value="1"/>
</dbReference>
<protein>
    <submittedName>
        <fullName evidence="3">NAD(P)H-binding protein</fullName>
    </submittedName>
</protein>
<sequence length="219" mass="23811">MLSRSAEKYRVDLRTGEGLDEALAGCEVVVDAANASKRAADTLVEGSRRLLAAEEKAGIGHHVCVSIVGCDRVPMAYFQVKAEQERVVEEGRVPWTIVRATQFHELVDATFASAARWRVLPVPRGRLQSVAVAEVARAVADVAEGAPYRRRVDVAGPEVAGIRDLARTWRSVTGRRVLPLPLPLPGGIGRALRAGALTSDRPDVRGTTRFASWLEAERR</sequence>
<reference evidence="4" key="1">
    <citation type="journal article" date="2019" name="Int. J. Syst. Evol. Microbiol.">
        <title>The Global Catalogue of Microorganisms (GCM) 10K type strain sequencing project: providing services to taxonomists for standard genome sequencing and annotation.</title>
        <authorList>
            <consortium name="The Broad Institute Genomics Platform"/>
            <consortium name="The Broad Institute Genome Sequencing Center for Infectious Disease"/>
            <person name="Wu L."/>
            <person name="Ma J."/>
        </authorList>
    </citation>
    <scope>NUCLEOTIDE SEQUENCE [LARGE SCALE GENOMIC DNA]</scope>
    <source>
        <strain evidence="4">JCM 17939</strain>
    </source>
</reference>
<accession>A0ABP8U6U6</accession>
<organism evidence="3 4">
    <name type="scientific">Actinoallomurus vinaceus</name>
    <dbReference type="NCBI Taxonomy" id="1080074"/>
    <lineage>
        <taxon>Bacteria</taxon>
        <taxon>Bacillati</taxon>
        <taxon>Actinomycetota</taxon>
        <taxon>Actinomycetes</taxon>
        <taxon>Streptosporangiales</taxon>
        <taxon>Thermomonosporaceae</taxon>
        <taxon>Actinoallomurus</taxon>
    </lineage>
</organism>